<dbReference type="PANTHER" id="PTHR42736:SF1">
    <property type="entry name" value="PROTEIN-GLUTAMINE GAMMA-GLUTAMYLTRANSFERASE"/>
    <property type="match status" value="1"/>
</dbReference>
<organism evidence="4 5">
    <name type="scientific">Alteribacillus iranensis</name>
    <dbReference type="NCBI Taxonomy" id="930128"/>
    <lineage>
        <taxon>Bacteria</taxon>
        <taxon>Bacillati</taxon>
        <taxon>Bacillota</taxon>
        <taxon>Bacilli</taxon>
        <taxon>Bacillales</taxon>
        <taxon>Bacillaceae</taxon>
        <taxon>Alteribacillus</taxon>
    </lineage>
</organism>
<evidence type="ECO:0000313" key="5">
    <source>
        <dbReference type="Proteomes" id="UP000199516"/>
    </source>
</evidence>
<keyword evidence="2" id="KW-0472">Membrane</keyword>
<dbReference type="SUPFAM" id="SSF54001">
    <property type="entry name" value="Cysteine proteinases"/>
    <property type="match status" value="1"/>
</dbReference>
<feature type="compositionally biased region" description="Basic and acidic residues" evidence="1">
    <location>
        <begin position="303"/>
        <end position="314"/>
    </location>
</feature>
<feature type="transmembrane region" description="Helical" evidence="2">
    <location>
        <begin position="196"/>
        <end position="216"/>
    </location>
</feature>
<dbReference type="Proteomes" id="UP000199516">
    <property type="component" value="Unassembled WGS sequence"/>
</dbReference>
<dbReference type="STRING" id="930128.SAMN05192532_105181"/>
<dbReference type="Pfam" id="PF13559">
    <property type="entry name" value="DUF4129"/>
    <property type="match status" value="1"/>
</dbReference>
<dbReference type="InterPro" id="IPR052901">
    <property type="entry name" value="Bact_TGase-like"/>
</dbReference>
<evidence type="ECO:0000256" key="1">
    <source>
        <dbReference type="SAM" id="MobiDB-lite"/>
    </source>
</evidence>
<feature type="transmembrane region" description="Helical" evidence="2">
    <location>
        <begin position="139"/>
        <end position="159"/>
    </location>
</feature>
<dbReference type="EMBL" id="FONT01000005">
    <property type="protein sequence ID" value="SFE89149.1"/>
    <property type="molecule type" value="Genomic_DNA"/>
</dbReference>
<name>A0A1I2E939_9BACI</name>
<evidence type="ECO:0000256" key="2">
    <source>
        <dbReference type="SAM" id="Phobius"/>
    </source>
</evidence>
<reference evidence="4 5" key="1">
    <citation type="submission" date="2016-10" db="EMBL/GenBank/DDBJ databases">
        <authorList>
            <person name="de Groot N.N."/>
        </authorList>
    </citation>
    <scope>NUCLEOTIDE SEQUENCE [LARGE SCALE GENOMIC DNA]</scope>
    <source>
        <strain evidence="4 5">DSM 23995</strain>
    </source>
</reference>
<dbReference type="PANTHER" id="PTHR42736">
    <property type="entry name" value="PROTEIN-GLUTAMINE GAMMA-GLUTAMYLTRANSFERASE"/>
    <property type="match status" value="1"/>
</dbReference>
<keyword evidence="2" id="KW-0812">Transmembrane</keyword>
<keyword evidence="5" id="KW-1185">Reference proteome</keyword>
<dbReference type="AlphaFoldDB" id="A0A1I2E939"/>
<feature type="transmembrane region" description="Helical" evidence="2">
    <location>
        <begin position="165"/>
        <end position="184"/>
    </location>
</feature>
<sequence length="704" mass="81856">MHRMYNYPRLFLSYVLGYLLFMEWLLPLPEITDTGYLPLFMGIAGVFFLITFLSLPWWASVLLFTGGLLFGLHLIFYENTFLSMSWWSVLFQDVFQNVHFLLRGEWFHLSDSFRSFLFLLLLAIMSYLLYFWVVQARRILFFFVFTVIYIAVMDTFTVYDGQFAIMRVFIIGFLLLALLQWDRLSAFFIGERSISVWLKWITVSLGILVIAAGVGMTAPKMDPQWPDPVPYLKTAAGLGEGKDLHGDSPRVIGYGENDEQLGGGFAMDDTRVFTAVGEGGDYWRGESKNVYTGHGWKSNTPQEPHHKSDFYDESVPREEKEIEVSVQGNWDFQFAFYPGELLHLQAPEEEVETEIDRYSGKARTFIDGNSYQLRTYQITYEDPEFPVEKMKEIPKKDPRHITDHYLSLPDELPASIQNLAEEITEGMDNRYDKVRAIESYFHGPDFTYETQNIPIPEEGEDYVEQFLFETQRGYCDNFSTSMAVMLRTLDIPTRWVKGFTSGEEIKSQENETVYEVTNANAHSWVEVYFPEVGWVPFEPTKGFAGSFDYNNTNTETEEPEEQESVQEEEKEEEEEESKDSSAANSNQFPWWPFLLGVSLIALVVYIFRMRILKKLIVWRFKHVDDSEGYTKAFHSLLWLLGLAGYKKEASETLREYAARMDDTFKTEDMSILTKEYEKIHYGNQEGNPDKLLAVWECMIQRIKA</sequence>
<feature type="transmembrane region" description="Helical" evidence="2">
    <location>
        <begin position="60"/>
        <end position="77"/>
    </location>
</feature>
<proteinExistence type="predicted"/>
<evidence type="ECO:0000313" key="4">
    <source>
        <dbReference type="EMBL" id="SFE89149.1"/>
    </source>
</evidence>
<feature type="transmembrane region" description="Helical" evidence="2">
    <location>
        <begin position="35"/>
        <end position="53"/>
    </location>
</feature>
<feature type="domain" description="Transglutaminase-like" evidence="3">
    <location>
        <begin position="467"/>
        <end position="541"/>
    </location>
</feature>
<accession>A0A1I2E939</accession>
<gene>
    <name evidence="4" type="ORF">SAMN05192532_105181</name>
</gene>
<feature type="region of interest" description="Disordered" evidence="1">
    <location>
        <begin position="546"/>
        <end position="583"/>
    </location>
</feature>
<feature type="transmembrane region" description="Helical" evidence="2">
    <location>
        <begin position="12"/>
        <end position="29"/>
    </location>
</feature>
<feature type="compositionally biased region" description="Acidic residues" evidence="1">
    <location>
        <begin position="555"/>
        <end position="577"/>
    </location>
</feature>
<dbReference type="Gene3D" id="3.10.620.30">
    <property type="match status" value="1"/>
</dbReference>
<feature type="transmembrane region" description="Helical" evidence="2">
    <location>
        <begin position="113"/>
        <end position="132"/>
    </location>
</feature>
<protein>
    <submittedName>
        <fullName evidence="4">Transglutaminase-like superfamily protein</fullName>
    </submittedName>
</protein>
<dbReference type="InterPro" id="IPR038765">
    <property type="entry name" value="Papain-like_cys_pep_sf"/>
</dbReference>
<dbReference type="InterPro" id="IPR021878">
    <property type="entry name" value="TgpA_N"/>
</dbReference>
<dbReference type="InterPro" id="IPR025403">
    <property type="entry name" value="TgpA-like_C"/>
</dbReference>
<dbReference type="Pfam" id="PF01841">
    <property type="entry name" value="Transglut_core"/>
    <property type="match status" value="1"/>
</dbReference>
<keyword evidence="2" id="KW-1133">Transmembrane helix</keyword>
<evidence type="ECO:0000259" key="3">
    <source>
        <dbReference type="SMART" id="SM00460"/>
    </source>
</evidence>
<feature type="transmembrane region" description="Helical" evidence="2">
    <location>
        <begin position="588"/>
        <end position="607"/>
    </location>
</feature>
<dbReference type="SMART" id="SM00460">
    <property type="entry name" value="TGc"/>
    <property type="match status" value="1"/>
</dbReference>
<dbReference type="Pfam" id="PF11992">
    <property type="entry name" value="TgpA_N"/>
    <property type="match status" value="1"/>
</dbReference>
<dbReference type="InterPro" id="IPR002931">
    <property type="entry name" value="Transglutaminase-like"/>
</dbReference>
<feature type="region of interest" description="Disordered" evidence="1">
    <location>
        <begin position="295"/>
        <end position="314"/>
    </location>
</feature>